<proteinExistence type="predicted"/>
<evidence type="ECO:0000256" key="1">
    <source>
        <dbReference type="SAM" id="MobiDB-lite"/>
    </source>
</evidence>
<dbReference type="AlphaFoldDB" id="A0A0G4NQ08"/>
<reference evidence="3" key="1">
    <citation type="submission" date="2015-05" db="EMBL/GenBank/DDBJ databases">
        <authorList>
            <person name="Fogelqvist Johan"/>
        </authorList>
    </citation>
    <scope>NUCLEOTIDE SEQUENCE [LARGE SCALE GENOMIC DNA]</scope>
</reference>
<evidence type="ECO:0000313" key="2">
    <source>
        <dbReference type="EMBL" id="CRK48583.1"/>
    </source>
</evidence>
<feature type="compositionally biased region" description="Basic and acidic residues" evidence="1">
    <location>
        <begin position="22"/>
        <end position="44"/>
    </location>
</feature>
<feature type="region of interest" description="Disordered" evidence="1">
    <location>
        <begin position="1"/>
        <end position="44"/>
    </location>
</feature>
<organism evidence="2 3">
    <name type="scientific">Verticillium longisporum</name>
    <name type="common">Verticillium dahliae var. longisporum</name>
    <dbReference type="NCBI Taxonomy" id="100787"/>
    <lineage>
        <taxon>Eukaryota</taxon>
        <taxon>Fungi</taxon>
        <taxon>Dikarya</taxon>
        <taxon>Ascomycota</taxon>
        <taxon>Pezizomycotina</taxon>
        <taxon>Sordariomycetes</taxon>
        <taxon>Hypocreomycetidae</taxon>
        <taxon>Glomerellales</taxon>
        <taxon>Plectosphaerellaceae</taxon>
        <taxon>Verticillium</taxon>
    </lineage>
</organism>
<accession>A0A0G4NQ08</accession>
<name>A0A0G4NQ08_VERLO</name>
<dbReference type="EMBL" id="CVQI01037699">
    <property type="protein sequence ID" value="CRK48583.1"/>
    <property type="molecule type" value="Genomic_DNA"/>
</dbReference>
<protein>
    <submittedName>
        <fullName evidence="2">Uncharacterized protein</fullName>
    </submittedName>
</protein>
<gene>
    <name evidence="2" type="ORF">BN1723_020603</name>
</gene>
<sequence length="44" mass="5158">MAKLNRENPCHWQQGHSVPEPHYPERTALDEARPDQLADPRRPL</sequence>
<evidence type="ECO:0000313" key="3">
    <source>
        <dbReference type="Proteomes" id="UP000045706"/>
    </source>
</evidence>
<dbReference type="Proteomes" id="UP000045706">
    <property type="component" value="Unassembled WGS sequence"/>
</dbReference>